<organism evidence="2 3">
    <name type="scientific">Rhynchosporium agropyri</name>
    <dbReference type="NCBI Taxonomy" id="914238"/>
    <lineage>
        <taxon>Eukaryota</taxon>
        <taxon>Fungi</taxon>
        <taxon>Dikarya</taxon>
        <taxon>Ascomycota</taxon>
        <taxon>Pezizomycotina</taxon>
        <taxon>Leotiomycetes</taxon>
        <taxon>Helotiales</taxon>
        <taxon>Ploettnerulaceae</taxon>
        <taxon>Rhynchosporium</taxon>
    </lineage>
</organism>
<dbReference type="AlphaFoldDB" id="A0A1E1KN92"/>
<keyword evidence="3" id="KW-1185">Reference proteome</keyword>
<feature type="domain" description="Aminoglycoside phosphotransferase" evidence="1">
    <location>
        <begin position="76"/>
        <end position="115"/>
    </location>
</feature>
<dbReference type="Gene3D" id="3.90.1200.10">
    <property type="match status" value="1"/>
</dbReference>
<dbReference type="SUPFAM" id="SSF56112">
    <property type="entry name" value="Protein kinase-like (PK-like)"/>
    <property type="match status" value="1"/>
</dbReference>
<dbReference type="EMBL" id="FJUX01000041">
    <property type="protein sequence ID" value="CZS99477.1"/>
    <property type="molecule type" value="Genomic_DNA"/>
</dbReference>
<dbReference type="Proteomes" id="UP000178912">
    <property type="component" value="Unassembled WGS sequence"/>
</dbReference>
<evidence type="ECO:0000313" key="3">
    <source>
        <dbReference type="Proteomes" id="UP000178912"/>
    </source>
</evidence>
<accession>A0A1E1KN92</accession>
<sequence>MPNLHSLNEEKVSEKCDRCADLAQKNFNRFVEEKLLPELRSLKSSTTGLNRLVIPPMWIILGAVDRPSYKTKTSDEEEYVITHSDLGPHNIMIDMETLEVISIIDWEYSGYFPPEFQKWGATREEHFAHFKDEDLTRKLAATIGL</sequence>
<dbReference type="InterPro" id="IPR011009">
    <property type="entry name" value="Kinase-like_dom_sf"/>
</dbReference>
<dbReference type="InterPro" id="IPR002575">
    <property type="entry name" value="Aminoglycoside_PTrfase"/>
</dbReference>
<proteinExistence type="predicted"/>
<protein>
    <recommendedName>
        <fullName evidence="1">Aminoglycoside phosphotransferase domain-containing protein</fullName>
    </recommendedName>
</protein>
<dbReference type="Pfam" id="PF01636">
    <property type="entry name" value="APH"/>
    <property type="match status" value="1"/>
</dbReference>
<name>A0A1E1KN92_9HELO</name>
<gene>
    <name evidence="2" type="ORF">RAG0_07821</name>
</gene>
<evidence type="ECO:0000313" key="2">
    <source>
        <dbReference type="EMBL" id="CZS99477.1"/>
    </source>
</evidence>
<dbReference type="OrthoDB" id="2906425at2759"/>
<evidence type="ECO:0000259" key="1">
    <source>
        <dbReference type="Pfam" id="PF01636"/>
    </source>
</evidence>
<reference evidence="3" key="1">
    <citation type="submission" date="2016-03" db="EMBL/GenBank/DDBJ databases">
        <authorList>
            <person name="Guldener U."/>
        </authorList>
    </citation>
    <scope>NUCLEOTIDE SEQUENCE [LARGE SCALE GENOMIC DNA]</scope>
    <source>
        <strain evidence="3">04CH-RAC-A.6.1</strain>
    </source>
</reference>